<dbReference type="SFLD" id="SFLDG00179">
    <property type="entry name" value="mandelate_racemase"/>
    <property type="match status" value="1"/>
</dbReference>
<name>A0A5B0DX56_9HYPH</name>
<dbReference type="SUPFAM" id="SSF54826">
    <property type="entry name" value="Enolase N-terminal domain-like"/>
    <property type="match status" value="1"/>
</dbReference>
<evidence type="ECO:0000259" key="4">
    <source>
        <dbReference type="SMART" id="SM00922"/>
    </source>
</evidence>
<dbReference type="Gene3D" id="3.30.390.10">
    <property type="entry name" value="Enolase-like, N-terminal domain"/>
    <property type="match status" value="1"/>
</dbReference>
<dbReference type="PANTHER" id="PTHR13794">
    <property type="entry name" value="ENOLASE SUPERFAMILY, MANDELATE RACEMASE"/>
    <property type="match status" value="1"/>
</dbReference>
<dbReference type="InterPro" id="IPR018110">
    <property type="entry name" value="Mandel_Rmase/mucon_lact_enz_CS"/>
</dbReference>
<dbReference type="InterPro" id="IPR013342">
    <property type="entry name" value="Mandelate_racemase_C"/>
</dbReference>
<dbReference type="EMBL" id="VTWH01000002">
    <property type="protein sequence ID" value="KAA0970455.1"/>
    <property type="molecule type" value="Genomic_DNA"/>
</dbReference>
<dbReference type="GO" id="GO:0016052">
    <property type="term" value="P:carbohydrate catabolic process"/>
    <property type="evidence" value="ECO:0007669"/>
    <property type="project" value="TreeGrafter"/>
</dbReference>
<dbReference type="PROSITE" id="PS00909">
    <property type="entry name" value="MR_MLE_2"/>
    <property type="match status" value="1"/>
</dbReference>
<dbReference type="RefSeq" id="WP_149299445.1">
    <property type="nucleotide sequence ID" value="NZ_VTWH01000002.1"/>
</dbReference>
<evidence type="ECO:0000256" key="1">
    <source>
        <dbReference type="ARBA" id="ARBA00001946"/>
    </source>
</evidence>
<sequence>MPSIITSIEGFSLSCDLPNRVGNARVMFEKRTSLLVRVRTDDGHVGWGECWAYADAVSEMIRARLGPALIGADVTLPSAAIAPLFGFAAQDRRGLHHMAISALDIALWDAFGRVAGRPIHALLGGARRKSVQAYASGPLLREGNPYADLDEALASYVEQGFRAFKLRIGIDRQRDVAALRRARDIIGPDAMLMADMNEAGTVKEAIGLMRQIEDLELAWLEEPVPHDNFPAYVRLAQQLPVALSGGESLYGLAAFRDVLSQGGLEIVQPDLALCGGFTEARKIAALAEAFGVPTVPHVWGAGVNYLASLHFTSTLPVQRMGRFTYPLHEIDVGYNPLRECIAAIELDENGHVAVPQGPGLGVDIDVSDFEEFIVDRWTI</sequence>
<accession>A0A5B0DX56</accession>
<dbReference type="Pfam" id="PF02746">
    <property type="entry name" value="MR_MLE_N"/>
    <property type="match status" value="1"/>
</dbReference>
<organism evidence="5 6">
    <name type="scientific">Aureimonas fodinaquatilis</name>
    <dbReference type="NCBI Taxonomy" id="2565783"/>
    <lineage>
        <taxon>Bacteria</taxon>
        <taxon>Pseudomonadati</taxon>
        <taxon>Pseudomonadota</taxon>
        <taxon>Alphaproteobacteria</taxon>
        <taxon>Hyphomicrobiales</taxon>
        <taxon>Aurantimonadaceae</taxon>
        <taxon>Aureimonas</taxon>
    </lineage>
</organism>
<protein>
    <submittedName>
        <fullName evidence="5">Mandelate racemase/muconate lactonizing enzyme family protein</fullName>
    </submittedName>
</protein>
<dbReference type="SMART" id="SM00922">
    <property type="entry name" value="MR_MLE"/>
    <property type="match status" value="1"/>
</dbReference>
<dbReference type="InterPro" id="IPR036849">
    <property type="entry name" value="Enolase-like_C_sf"/>
</dbReference>
<dbReference type="CDD" id="cd03316">
    <property type="entry name" value="MR_like"/>
    <property type="match status" value="1"/>
</dbReference>
<keyword evidence="2" id="KW-0479">Metal-binding</keyword>
<keyword evidence="3" id="KW-0460">Magnesium</keyword>
<gene>
    <name evidence="5" type="ORF">FPY71_08055</name>
</gene>
<comment type="cofactor">
    <cofactor evidence="1">
        <name>Mg(2+)</name>
        <dbReference type="ChEBI" id="CHEBI:18420"/>
    </cofactor>
</comment>
<dbReference type="GO" id="GO:0009063">
    <property type="term" value="P:amino acid catabolic process"/>
    <property type="evidence" value="ECO:0007669"/>
    <property type="project" value="InterPro"/>
</dbReference>
<dbReference type="AlphaFoldDB" id="A0A5B0DX56"/>
<keyword evidence="6" id="KW-1185">Reference proteome</keyword>
<evidence type="ECO:0000256" key="2">
    <source>
        <dbReference type="ARBA" id="ARBA00022723"/>
    </source>
</evidence>
<dbReference type="Proteomes" id="UP000324738">
    <property type="component" value="Unassembled WGS sequence"/>
</dbReference>
<evidence type="ECO:0000313" key="5">
    <source>
        <dbReference type="EMBL" id="KAA0970455.1"/>
    </source>
</evidence>
<dbReference type="PROSITE" id="PS00908">
    <property type="entry name" value="MR_MLE_1"/>
    <property type="match status" value="1"/>
</dbReference>
<reference evidence="5 6" key="1">
    <citation type="submission" date="2019-08" db="EMBL/GenBank/DDBJ databases">
        <title>Aureimonas fodiniaquatilis sp. nov., isolated from a coal mine wastewater.</title>
        <authorList>
            <person name="Kim W."/>
        </authorList>
    </citation>
    <scope>NUCLEOTIDE SEQUENCE [LARGE SCALE GENOMIC DNA]</scope>
    <source>
        <strain evidence="5 6">CAU 1482</strain>
    </source>
</reference>
<dbReference type="InterPro" id="IPR029065">
    <property type="entry name" value="Enolase_C-like"/>
</dbReference>
<proteinExistence type="predicted"/>
<dbReference type="Gene3D" id="3.20.20.120">
    <property type="entry name" value="Enolase-like C-terminal domain"/>
    <property type="match status" value="1"/>
</dbReference>
<feature type="domain" description="Mandelate racemase/muconate lactonizing enzyme C-terminal" evidence="4">
    <location>
        <begin position="146"/>
        <end position="242"/>
    </location>
</feature>
<evidence type="ECO:0000256" key="3">
    <source>
        <dbReference type="ARBA" id="ARBA00022842"/>
    </source>
</evidence>
<dbReference type="SFLD" id="SFLDS00001">
    <property type="entry name" value="Enolase"/>
    <property type="match status" value="1"/>
</dbReference>
<dbReference type="Pfam" id="PF13378">
    <property type="entry name" value="MR_MLE_C"/>
    <property type="match status" value="1"/>
</dbReference>
<dbReference type="InterPro" id="IPR046945">
    <property type="entry name" value="RHMD-like"/>
</dbReference>
<dbReference type="OrthoDB" id="9802699at2"/>
<dbReference type="GO" id="GO:0000287">
    <property type="term" value="F:magnesium ion binding"/>
    <property type="evidence" value="ECO:0007669"/>
    <property type="project" value="TreeGrafter"/>
</dbReference>
<comment type="caution">
    <text evidence="5">The sequence shown here is derived from an EMBL/GenBank/DDBJ whole genome shotgun (WGS) entry which is preliminary data.</text>
</comment>
<evidence type="ECO:0000313" key="6">
    <source>
        <dbReference type="Proteomes" id="UP000324738"/>
    </source>
</evidence>
<dbReference type="PANTHER" id="PTHR13794:SF58">
    <property type="entry name" value="MITOCHONDRIAL ENOLASE SUPERFAMILY MEMBER 1"/>
    <property type="match status" value="1"/>
</dbReference>
<dbReference type="GO" id="GO:0016836">
    <property type="term" value="F:hydro-lyase activity"/>
    <property type="evidence" value="ECO:0007669"/>
    <property type="project" value="TreeGrafter"/>
</dbReference>
<dbReference type="SUPFAM" id="SSF51604">
    <property type="entry name" value="Enolase C-terminal domain-like"/>
    <property type="match status" value="1"/>
</dbReference>
<dbReference type="InterPro" id="IPR029017">
    <property type="entry name" value="Enolase-like_N"/>
</dbReference>
<dbReference type="InterPro" id="IPR013341">
    <property type="entry name" value="Mandelate_racemase_N_dom"/>
</dbReference>